<dbReference type="RefSeq" id="WP_044627772.1">
    <property type="nucleotide sequence ID" value="NZ_JTDV01000029.1"/>
</dbReference>
<keyword evidence="4" id="KW-1185">Reference proteome</keyword>
<accession>A0A0D7VVW9</accession>
<dbReference type="InterPro" id="IPR051172">
    <property type="entry name" value="Chlamydia_OmcB"/>
</dbReference>
<gene>
    <name evidence="3" type="ORF">PK35_16960</name>
</gene>
<dbReference type="PATRIC" id="fig|1382798.3.peg.2823"/>
<dbReference type="PANTHER" id="PTHR34819">
    <property type="entry name" value="LARGE CYSTEINE-RICH PERIPLASMIC PROTEIN OMCB"/>
    <property type="match status" value="1"/>
</dbReference>
<feature type="non-terminal residue" evidence="3">
    <location>
        <position position="1"/>
    </location>
</feature>
<dbReference type="EMBL" id="JTDV01000029">
    <property type="protein sequence ID" value="KJD30991.1"/>
    <property type="molecule type" value="Genomic_DNA"/>
</dbReference>
<proteinExistence type="predicted"/>
<feature type="compositionally biased region" description="Acidic residues" evidence="1">
    <location>
        <begin position="272"/>
        <end position="287"/>
    </location>
</feature>
<feature type="domain" description="DUF11" evidence="2">
    <location>
        <begin position="6"/>
        <end position="117"/>
    </location>
</feature>
<comment type="caution">
    <text evidence="3">The sequence shown here is derived from an EMBL/GenBank/DDBJ whole genome shotgun (WGS) entry which is preliminary data.</text>
</comment>
<feature type="region of interest" description="Disordered" evidence="1">
    <location>
        <begin position="259"/>
        <end position="288"/>
    </location>
</feature>
<sequence length="437" mass="44284">VPAQADLSIAKGLASGSATPNVGDTLVFELVITNEGPDAATGVAIEDVLPIGYTLGTVNNAGVASGNTATWTGLSVPSNGSITVTYEATVNAPTGAAEEYLNVTQITASDQFDPDSDPTTDNTVDEDNADGDNDPTTGGDDDDEDTFNIVPQTSDLSIDKTVVDNNGAPVNVGDVLTFSIAISNAGTTAATGVSLDDVLPIGYSLVGGSIDNGGVFNAGDTTITWDGLSVPLAGTTVSYQVTVNAPTGTAGEYRNVAEITASDQFDPNSTPDNDDGDQSEDDEDAEEVTPAQADLVLTKGIAATSSATPNVGDTVTFEVTITNNGPDEATNVSASDVVPSGYSGITNIDNGGVATGNQIDWTVASIANGTSITLSYEVTVNAPTGASGEYTNAAEVTGSDQYDPTSTPDNDDGDQSEDDEDNFTITPQTADLSISKA</sequence>
<dbReference type="InterPro" id="IPR013783">
    <property type="entry name" value="Ig-like_fold"/>
</dbReference>
<dbReference type="NCBIfam" id="TIGR01451">
    <property type="entry name" value="B_ant_repeat"/>
    <property type="match status" value="3"/>
</dbReference>
<feature type="non-terminal residue" evidence="3">
    <location>
        <position position="437"/>
    </location>
</feature>
<dbReference type="PANTHER" id="PTHR34819:SF3">
    <property type="entry name" value="CELL SURFACE PROTEIN"/>
    <property type="match status" value="1"/>
</dbReference>
<evidence type="ECO:0000256" key="1">
    <source>
        <dbReference type="SAM" id="MobiDB-lite"/>
    </source>
</evidence>
<dbReference type="InterPro" id="IPR001434">
    <property type="entry name" value="OmcB-like_DUF11"/>
</dbReference>
<feature type="compositionally biased region" description="Polar residues" evidence="1">
    <location>
        <begin position="398"/>
        <end position="408"/>
    </location>
</feature>
<feature type="region of interest" description="Disordered" evidence="1">
    <location>
        <begin position="383"/>
        <end position="437"/>
    </location>
</feature>
<organism evidence="3 4">
    <name type="scientific">Neotamlana nanhaiensis</name>
    <dbReference type="NCBI Taxonomy" id="1382798"/>
    <lineage>
        <taxon>Bacteria</taxon>
        <taxon>Pseudomonadati</taxon>
        <taxon>Bacteroidota</taxon>
        <taxon>Flavobacteriia</taxon>
        <taxon>Flavobacteriales</taxon>
        <taxon>Flavobacteriaceae</taxon>
        <taxon>Neotamlana</taxon>
    </lineage>
</organism>
<dbReference type="OrthoDB" id="9805017at2"/>
<dbReference type="Gene3D" id="2.60.40.10">
    <property type="entry name" value="Immunoglobulins"/>
    <property type="match status" value="1"/>
</dbReference>
<feature type="compositionally biased region" description="Polar residues" evidence="1">
    <location>
        <begin position="261"/>
        <end position="271"/>
    </location>
</feature>
<dbReference type="Proteomes" id="UP000032361">
    <property type="component" value="Unassembled WGS sequence"/>
</dbReference>
<reference evidence="3 4" key="1">
    <citation type="journal article" date="2015" name="Antonie Van Leeuwenhoek">
        <title>Tamlana nanhaiensis sp. nov., isolated from surface seawater collected from the South China Sea.</title>
        <authorList>
            <person name="Liu X."/>
            <person name="Lai Q."/>
            <person name="Du Y."/>
            <person name="Li G."/>
            <person name="Sun F."/>
            <person name="Shao Z."/>
        </authorList>
    </citation>
    <scope>NUCLEOTIDE SEQUENCE [LARGE SCALE GENOMIC DNA]</scope>
    <source>
        <strain evidence="3 4">FHC16</strain>
    </source>
</reference>
<feature type="domain" description="DUF11" evidence="2">
    <location>
        <begin position="294"/>
        <end position="411"/>
    </location>
</feature>
<evidence type="ECO:0000259" key="2">
    <source>
        <dbReference type="Pfam" id="PF01345"/>
    </source>
</evidence>
<dbReference type="InterPro" id="IPR047589">
    <property type="entry name" value="DUF11_rpt"/>
</dbReference>
<dbReference type="Pfam" id="PF01345">
    <property type="entry name" value="DUF11"/>
    <property type="match status" value="3"/>
</dbReference>
<dbReference type="STRING" id="1382798.PK35_16960"/>
<name>A0A0D7VVW9_9FLAO</name>
<dbReference type="AlphaFoldDB" id="A0A0D7VVW9"/>
<protein>
    <recommendedName>
        <fullName evidence="2">DUF11 domain-containing protein</fullName>
    </recommendedName>
</protein>
<feature type="domain" description="DUF11" evidence="2">
    <location>
        <begin position="155"/>
        <end position="274"/>
    </location>
</feature>
<feature type="compositionally biased region" description="Acidic residues" evidence="1">
    <location>
        <begin position="112"/>
        <end position="146"/>
    </location>
</feature>
<feature type="compositionally biased region" description="Polar residues" evidence="1">
    <location>
        <begin position="423"/>
        <end position="437"/>
    </location>
</feature>
<feature type="compositionally biased region" description="Acidic residues" evidence="1">
    <location>
        <begin position="409"/>
        <end position="422"/>
    </location>
</feature>
<evidence type="ECO:0000313" key="4">
    <source>
        <dbReference type="Proteomes" id="UP000032361"/>
    </source>
</evidence>
<evidence type="ECO:0000313" key="3">
    <source>
        <dbReference type="EMBL" id="KJD30991.1"/>
    </source>
</evidence>
<feature type="region of interest" description="Disordered" evidence="1">
    <location>
        <begin position="107"/>
        <end position="147"/>
    </location>
</feature>